<proteinExistence type="predicted"/>
<dbReference type="GO" id="GO:0003677">
    <property type="term" value="F:DNA binding"/>
    <property type="evidence" value="ECO:0007669"/>
    <property type="project" value="UniProtKB-KW"/>
</dbReference>
<dbReference type="InterPro" id="IPR046955">
    <property type="entry name" value="PHR1-like"/>
</dbReference>
<reference evidence="5" key="1">
    <citation type="submission" date="2022-05" db="EMBL/GenBank/DDBJ databases">
        <title>The Musa troglodytarum L. genome provides insights into the mechanism of non-climacteric behaviour and enrichment of carotenoids.</title>
        <authorList>
            <person name="Wang J."/>
        </authorList>
    </citation>
    <scope>NUCLEOTIDE SEQUENCE</scope>
    <source>
        <tissue evidence="5">Leaf</tissue>
    </source>
</reference>
<keyword evidence="5" id="KW-0238">DNA-binding</keyword>
<evidence type="ECO:0000259" key="4">
    <source>
        <dbReference type="Pfam" id="PF00249"/>
    </source>
</evidence>
<keyword evidence="6" id="KW-1185">Reference proteome</keyword>
<evidence type="ECO:0000256" key="3">
    <source>
        <dbReference type="ARBA" id="ARBA00023242"/>
    </source>
</evidence>
<dbReference type="EMBL" id="CP097506">
    <property type="protein sequence ID" value="URD96315.1"/>
    <property type="molecule type" value="Genomic_DNA"/>
</dbReference>
<dbReference type="Pfam" id="PF00249">
    <property type="entry name" value="Myb_DNA-binding"/>
    <property type="match status" value="1"/>
</dbReference>
<evidence type="ECO:0000256" key="1">
    <source>
        <dbReference type="ARBA" id="ARBA00023015"/>
    </source>
</evidence>
<evidence type="ECO:0000256" key="2">
    <source>
        <dbReference type="ARBA" id="ARBA00023163"/>
    </source>
</evidence>
<dbReference type="GO" id="GO:0003700">
    <property type="term" value="F:DNA-binding transcription factor activity"/>
    <property type="evidence" value="ECO:0007669"/>
    <property type="project" value="InterPro"/>
</dbReference>
<gene>
    <name evidence="5" type="ORF">MUK42_26334</name>
</gene>
<dbReference type="SUPFAM" id="SSF46689">
    <property type="entry name" value="Homeodomain-like"/>
    <property type="match status" value="1"/>
</dbReference>
<keyword evidence="3" id="KW-0539">Nucleus</keyword>
<dbReference type="AlphaFoldDB" id="A0A9E7JWK1"/>
<dbReference type="NCBIfam" id="TIGR01557">
    <property type="entry name" value="myb_SHAQKYF"/>
    <property type="match status" value="1"/>
</dbReference>
<dbReference type="Gene3D" id="1.10.10.60">
    <property type="entry name" value="Homeodomain-like"/>
    <property type="match status" value="1"/>
</dbReference>
<keyword evidence="2" id="KW-0804">Transcription</keyword>
<dbReference type="InterPro" id="IPR006447">
    <property type="entry name" value="Myb_dom_plants"/>
</dbReference>
<protein>
    <submittedName>
        <fullName evidence="5">Myb-like DNA-binding domain containing protein</fullName>
    </submittedName>
</protein>
<dbReference type="Proteomes" id="UP001055439">
    <property type="component" value="Chromosome 4"/>
</dbReference>
<organism evidence="5 6">
    <name type="scientific">Musa troglodytarum</name>
    <name type="common">fe'i banana</name>
    <dbReference type="NCBI Taxonomy" id="320322"/>
    <lineage>
        <taxon>Eukaryota</taxon>
        <taxon>Viridiplantae</taxon>
        <taxon>Streptophyta</taxon>
        <taxon>Embryophyta</taxon>
        <taxon>Tracheophyta</taxon>
        <taxon>Spermatophyta</taxon>
        <taxon>Magnoliopsida</taxon>
        <taxon>Liliopsida</taxon>
        <taxon>Zingiberales</taxon>
        <taxon>Musaceae</taxon>
        <taxon>Musa</taxon>
    </lineage>
</organism>
<accession>A0A9E7JWK1</accession>
<evidence type="ECO:0000313" key="5">
    <source>
        <dbReference type="EMBL" id="URD96315.1"/>
    </source>
</evidence>
<dbReference type="PANTHER" id="PTHR31499:SF43">
    <property type="entry name" value="MYB FAMILY TRANSCRIPTION FACTOR APL"/>
    <property type="match status" value="1"/>
</dbReference>
<dbReference type="InterPro" id="IPR001005">
    <property type="entry name" value="SANT/Myb"/>
</dbReference>
<evidence type="ECO:0000313" key="6">
    <source>
        <dbReference type="Proteomes" id="UP001055439"/>
    </source>
</evidence>
<dbReference type="OrthoDB" id="60033at2759"/>
<feature type="domain" description="Myb-like" evidence="4">
    <location>
        <begin position="168"/>
        <end position="222"/>
    </location>
</feature>
<name>A0A9E7JWK1_9LILI</name>
<sequence>MQCDRGHDASKIRITSGDHASCEDRKRSELSFHGILRQAEKTIPGKKPFEDGGQRRRCTVGSILQESKQIRDSRQWHAPTRCSFKKMHEKKGVRGDRLRRAAEDELRRLCFRSDGKHRARSVLVFVSSSSMSCKKLQSNQVLMPNGQIQNPIVPTDSSSSGKANRKARLRWTPELHFKFVAAVLELGGATDAKPTAIIQAMERMGVCGLTLNHIKSHLQKYRTAYYQQHKDEGREKADFGQQHEFMKNGTLFPIIFPTHATKGKEICSVESSQTGISRRALKKMQVEKHVQMRKEAQDRYMESLLDKAYDMVVWELFKV</sequence>
<keyword evidence="1" id="KW-0805">Transcription regulation</keyword>
<dbReference type="InterPro" id="IPR009057">
    <property type="entry name" value="Homeodomain-like_sf"/>
</dbReference>
<dbReference type="PANTHER" id="PTHR31499">
    <property type="entry name" value="MYB FAMILY TRANSCRIPTION FACTOR PHL11"/>
    <property type="match status" value="1"/>
</dbReference>